<evidence type="ECO:0000313" key="2">
    <source>
        <dbReference type="Proteomes" id="UP000886786"/>
    </source>
</evidence>
<dbReference type="EMBL" id="DVFV01000082">
    <property type="protein sequence ID" value="HIQ90858.1"/>
    <property type="molecule type" value="Genomic_DNA"/>
</dbReference>
<protein>
    <submittedName>
        <fullName evidence="1">Uncharacterized protein</fullName>
    </submittedName>
</protein>
<name>A0A9D1CYC4_9FIRM</name>
<evidence type="ECO:0000313" key="1">
    <source>
        <dbReference type="EMBL" id="HIQ90858.1"/>
    </source>
</evidence>
<reference evidence="1" key="2">
    <citation type="journal article" date="2021" name="PeerJ">
        <title>Extensive microbial diversity within the chicken gut microbiome revealed by metagenomics and culture.</title>
        <authorList>
            <person name="Gilroy R."/>
            <person name="Ravi A."/>
            <person name="Getino M."/>
            <person name="Pursley I."/>
            <person name="Horton D.L."/>
            <person name="Alikhan N.F."/>
            <person name="Baker D."/>
            <person name="Gharbi K."/>
            <person name="Hall N."/>
            <person name="Watson M."/>
            <person name="Adriaenssens E.M."/>
            <person name="Foster-Nyarko E."/>
            <person name="Jarju S."/>
            <person name="Secka A."/>
            <person name="Antonio M."/>
            <person name="Oren A."/>
            <person name="Chaudhuri R.R."/>
            <person name="La Ragione R."/>
            <person name="Hildebrand F."/>
            <person name="Pallen M.J."/>
        </authorList>
    </citation>
    <scope>NUCLEOTIDE SEQUENCE</scope>
    <source>
        <strain evidence="1">CHK147-3167</strain>
    </source>
</reference>
<proteinExistence type="predicted"/>
<gene>
    <name evidence="1" type="ORF">IAB27_04460</name>
</gene>
<comment type="caution">
    <text evidence="1">The sequence shown here is derived from an EMBL/GenBank/DDBJ whole genome shotgun (WGS) entry which is preliminary data.</text>
</comment>
<sequence length="177" mass="20080">MVEEVKAALNENPNITAEVKDDLMYLITIFCNNFKDVNLDNLKERLKTLKISRGSMYLVKLPCQYNPHNNEIAINLGRFEGSDAKHWMMHALLGVITAKDNYYGFNNEDGTLQALNEGYTEILTNYLVGDVEDSFYTDEVIMTNLISKVIGNDVMYKAYFTNDANLLLNAMSQAEGK</sequence>
<organism evidence="1 2">
    <name type="scientific">Candidatus Coprosoma intestinipullorum</name>
    <dbReference type="NCBI Taxonomy" id="2840752"/>
    <lineage>
        <taxon>Bacteria</taxon>
        <taxon>Bacillati</taxon>
        <taxon>Bacillota</taxon>
        <taxon>Bacillota incertae sedis</taxon>
        <taxon>Candidatus Coprosoma</taxon>
    </lineage>
</organism>
<accession>A0A9D1CYC4</accession>
<reference evidence="1" key="1">
    <citation type="submission" date="2020-10" db="EMBL/GenBank/DDBJ databases">
        <authorList>
            <person name="Gilroy R."/>
        </authorList>
    </citation>
    <scope>NUCLEOTIDE SEQUENCE</scope>
    <source>
        <strain evidence="1">CHK147-3167</strain>
    </source>
</reference>
<dbReference type="AlphaFoldDB" id="A0A9D1CYC4"/>
<dbReference type="Proteomes" id="UP000886786">
    <property type="component" value="Unassembled WGS sequence"/>
</dbReference>